<evidence type="ECO:0000259" key="4">
    <source>
        <dbReference type="PROSITE" id="PS50042"/>
    </source>
</evidence>
<dbReference type="InterPro" id="IPR014710">
    <property type="entry name" value="RmlC-like_jellyroll"/>
</dbReference>
<dbReference type="PROSITE" id="PS50042">
    <property type="entry name" value="CNMP_BINDING_3"/>
    <property type="match status" value="1"/>
</dbReference>
<evidence type="ECO:0000313" key="5">
    <source>
        <dbReference type="EMBL" id="MBB6250279.1"/>
    </source>
</evidence>
<keyword evidence="1" id="KW-0805">Transcription regulation</keyword>
<evidence type="ECO:0000256" key="2">
    <source>
        <dbReference type="ARBA" id="ARBA00023125"/>
    </source>
</evidence>
<accession>A0A7X0AUD2</accession>
<dbReference type="AlphaFoldDB" id="A0A7X0AUD2"/>
<dbReference type="EMBL" id="JACIIZ010000002">
    <property type="protein sequence ID" value="MBB6250279.1"/>
    <property type="molecule type" value="Genomic_DNA"/>
</dbReference>
<dbReference type="InterPro" id="IPR018490">
    <property type="entry name" value="cNMP-bd_dom_sf"/>
</dbReference>
<dbReference type="InterPro" id="IPR050397">
    <property type="entry name" value="Env_Response_Regulators"/>
</dbReference>
<dbReference type="InterPro" id="IPR036388">
    <property type="entry name" value="WH-like_DNA-bd_sf"/>
</dbReference>
<proteinExistence type="predicted"/>
<dbReference type="CDD" id="cd00038">
    <property type="entry name" value="CAP_ED"/>
    <property type="match status" value="1"/>
</dbReference>
<dbReference type="Gene3D" id="2.60.120.10">
    <property type="entry name" value="Jelly Rolls"/>
    <property type="match status" value="1"/>
</dbReference>
<dbReference type="GO" id="GO:0003677">
    <property type="term" value="F:DNA binding"/>
    <property type="evidence" value="ECO:0007669"/>
    <property type="project" value="UniProtKB-KW"/>
</dbReference>
<dbReference type="Gene3D" id="1.10.10.10">
    <property type="entry name" value="Winged helix-like DNA-binding domain superfamily/Winged helix DNA-binding domain"/>
    <property type="match status" value="1"/>
</dbReference>
<reference evidence="5 6" key="1">
    <citation type="submission" date="2020-08" db="EMBL/GenBank/DDBJ databases">
        <title>Genomic Encyclopedia of Type Strains, Phase IV (KMG-IV): sequencing the most valuable type-strain genomes for metagenomic binning, comparative biology and taxonomic classification.</title>
        <authorList>
            <person name="Goeker M."/>
        </authorList>
    </citation>
    <scope>NUCLEOTIDE SEQUENCE [LARGE SCALE GENOMIC DNA]</scope>
    <source>
        <strain evidence="5 6">DSM 22198</strain>
    </source>
</reference>
<protein>
    <submittedName>
        <fullName evidence="5">CRP-like cAMP-binding protein</fullName>
    </submittedName>
</protein>
<dbReference type="SMART" id="SM00100">
    <property type="entry name" value="cNMP"/>
    <property type="match status" value="1"/>
</dbReference>
<dbReference type="PANTHER" id="PTHR24567">
    <property type="entry name" value="CRP FAMILY TRANSCRIPTIONAL REGULATORY PROTEIN"/>
    <property type="match status" value="1"/>
</dbReference>
<dbReference type="RefSeq" id="WP_184797699.1">
    <property type="nucleotide sequence ID" value="NZ_JACIIZ010000002.1"/>
</dbReference>
<evidence type="ECO:0000313" key="6">
    <source>
        <dbReference type="Proteomes" id="UP000539175"/>
    </source>
</evidence>
<keyword evidence="3" id="KW-0804">Transcription</keyword>
<dbReference type="Pfam" id="PF00027">
    <property type="entry name" value="cNMP_binding"/>
    <property type="match status" value="1"/>
</dbReference>
<dbReference type="SUPFAM" id="SSF51206">
    <property type="entry name" value="cAMP-binding domain-like"/>
    <property type="match status" value="1"/>
</dbReference>
<keyword evidence="6" id="KW-1185">Reference proteome</keyword>
<organism evidence="5 6">
    <name type="scientific">Nitrospirillum iridis</name>
    <dbReference type="NCBI Taxonomy" id="765888"/>
    <lineage>
        <taxon>Bacteria</taxon>
        <taxon>Pseudomonadati</taxon>
        <taxon>Pseudomonadota</taxon>
        <taxon>Alphaproteobacteria</taxon>
        <taxon>Rhodospirillales</taxon>
        <taxon>Azospirillaceae</taxon>
        <taxon>Nitrospirillum</taxon>
    </lineage>
</organism>
<dbReference type="GO" id="GO:0003700">
    <property type="term" value="F:DNA-binding transcription factor activity"/>
    <property type="evidence" value="ECO:0007669"/>
    <property type="project" value="TreeGrafter"/>
</dbReference>
<dbReference type="InterPro" id="IPR000595">
    <property type="entry name" value="cNMP-bd_dom"/>
</dbReference>
<dbReference type="Pfam" id="PF13545">
    <property type="entry name" value="HTH_Crp_2"/>
    <property type="match status" value="1"/>
</dbReference>
<gene>
    <name evidence="5" type="ORF">FHS74_000820</name>
</gene>
<dbReference type="Proteomes" id="UP000539175">
    <property type="component" value="Unassembled WGS sequence"/>
</dbReference>
<dbReference type="GO" id="GO:0005829">
    <property type="term" value="C:cytosol"/>
    <property type="evidence" value="ECO:0007669"/>
    <property type="project" value="TreeGrafter"/>
</dbReference>
<dbReference type="PANTHER" id="PTHR24567:SF74">
    <property type="entry name" value="HTH-TYPE TRANSCRIPTIONAL REGULATOR ARCR"/>
    <property type="match status" value="1"/>
</dbReference>
<feature type="domain" description="Cyclic nucleotide-binding" evidence="4">
    <location>
        <begin position="19"/>
        <end position="124"/>
    </location>
</feature>
<evidence type="ECO:0000256" key="3">
    <source>
        <dbReference type="ARBA" id="ARBA00023163"/>
    </source>
</evidence>
<dbReference type="InterPro" id="IPR012318">
    <property type="entry name" value="HTH_CRP"/>
</dbReference>
<keyword evidence="2" id="KW-0238">DNA-binding</keyword>
<comment type="caution">
    <text evidence="5">The sequence shown here is derived from an EMBL/GenBank/DDBJ whole genome shotgun (WGS) entry which is preliminary data.</text>
</comment>
<sequence>MTVDVTRGGVTASLAGLPAFARLTPDVLSALAAACRVQDFAPGDLLARQGTALADIHVLLSGTVALVAGNTEVGQRRGPESTFLLAEALTGAAASLTVRAVGDVRLLVLPSSALRARLGSGADLALSLMAGQAARERALVEAVAALRDLSLPQRLAAHLLKEHAARRAGGRLNLDMAAVATVLQTTPEDVAWTFADLRRHGVALEGAVVVVKDFDALRDLATPGPLRRRQAEEWPVFMWDVDAPAP</sequence>
<name>A0A7X0AUD2_9PROT</name>
<evidence type="ECO:0000256" key="1">
    <source>
        <dbReference type="ARBA" id="ARBA00023015"/>
    </source>
</evidence>